<dbReference type="PANTHER" id="PTHR12242">
    <property type="entry name" value="OS02G0130600 PROTEIN-RELATED"/>
    <property type="match status" value="1"/>
</dbReference>
<dbReference type="GO" id="GO:0016020">
    <property type="term" value="C:membrane"/>
    <property type="evidence" value="ECO:0007669"/>
    <property type="project" value="TreeGrafter"/>
</dbReference>
<name>A0A8J2LQR0_9HEXA</name>
<feature type="transmembrane region" description="Helical" evidence="1">
    <location>
        <begin position="51"/>
        <end position="71"/>
    </location>
</feature>
<keyword evidence="1" id="KW-1133">Transmembrane helix</keyword>
<feature type="transmembrane region" description="Helical" evidence="1">
    <location>
        <begin position="192"/>
        <end position="212"/>
    </location>
</feature>
<dbReference type="InterPro" id="IPR049352">
    <property type="entry name" value="Rost"/>
</dbReference>
<feature type="transmembrane region" description="Helical" evidence="1">
    <location>
        <begin position="77"/>
        <end position="106"/>
    </location>
</feature>
<dbReference type="Pfam" id="PF21534">
    <property type="entry name" value="Rost"/>
    <property type="match status" value="1"/>
</dbReference>
<keyword evidence="1" id="KW-0812">Transmembrane</keyword>
<comment type="caution">
    <text evidence="2">The sequence shown here is derived from an EMBL/GenBank/DDBJ whole genome shotgun (WGS) entry which is preliminary data.</text>
</comment>
<dbReference type="PANTHER" id="PTHR12242:SF1">
    <property type="entry name" value="MYND-TYPE DOMAIN-CONTAINING PROTEIN"/>
    <property type="match status" value="1"/>
</dbReference>
<keyword evidence="3" id="KW-1185">Reference proteome</keyword>
<evidence type="ECO:0000313" key="2">
    <source>
        <dbReference type="EMBL" id="CAG7836303.1"/>
    </source>
</evidence>
<feature type="transmembrane region" description="Helical" evidence="1">
    <location>
        <begin position="162"/>
        <end position="185"/>
    </location>
</feature>
<evidence type="ECO:0000313" key="3">
    <source>
        <dbReference type="Proteomes" id="UP000708208"/>
    </source>
</evidence>
<feature type="transmembrane region" description="Helical" evidence="1">
    <location>
        <begin position="232"/>
        <end position="258"/>
    </location>
</feature>
<dbReference type="AlphaFoldDB" id="A0A8J2LQR0"/>
<keyword evidence="1" id="KW-0472">Membrane</keyword>
<evidence type="ECO:0000256" key="1">
    <source>
        <dbReference type="SAM" id="Phobius"/>
    </source>
</evidence>
<gene>
    <name evidence="2" type="ORF">AFUS01_LOCUS45560</name>
</gene>
<protein>
    <submittedName>
        <fullName evidence="2">Uncharacterized protein</fullName>
    </submittedName>
</protein>
<dbReference type="Proteomes" id="UP000708208">
    <property type="component" value="Unassembled WGS sequence"/>
</dbReference>
<proteinExistence type="predicted"/>
<dbReference type="EMBL" id="CAJVCH010570968">
    <property type="protein sequence ID" value="CAG7836303.1"/>
    <property type="molecule type" value="Genomic_DNA"/>
</dbReference>
<reference evidence="2" key="1">
    <citation type="submission" date="2021-06" db="EMBL/GenBank/DDBJ databases">
        <authorList>
            <person name="Hodson N. C."/>
            <person name="Mongue J. A."/>
            <person name="Jaron S. K."/>
        </authorList>
    </citation>
    <scope>NUCLEOTIDE SEQUENCE</scope>
</reference>
<dbReference type="OrthoDB" id="419711at2759"/>
<organism evidence="2 3">
    <name type="scientific">Allacma fusca</name>
    <dbReference type="NCBI Taxonomy" id="39272"/>
    <lineage>
        <taxon>Eukaryota</taxon>
        <taxon>Metazoa</taxon>
        <taxon>Ecdysozoa</taxon>
        <taxon>Arthropoda</taxon>
        <taxon>Hexapoda</taxon>
        <taxon>Collembola</taxon>
        <taxon>Symphypleona</taxon>
        <taxon>Sminthuridae</taxon>
        <taxon>Allacma</taxon>
    </lineage>
</organism>
<feature type="transmembrane region" description="Helical" evidence="1">
    <location>
        <begin position="127"/>
        <end position="150"/>
    </location>
</feature>
<sequence>MSLLEKIVEFPQGFRNFSKDIKLTGVPRLTFLRSEWDPVPPRDTVVTIPYLFYRLVFTLYFLFFLVFSIAGTPEPGFWMLLATNWTFLSQTIYSVLNFGNVFIFWAQEICGKNHPYYHLNVNWFESMIWFTMNLSYSVPQFISIAYWSFIYGASSLVGNVPIGWSLTVHGINAVLAIIDAFIVAAPLNVTHFIYPVLMNGLYLLMTGLYEVAGGPYETPDRPYIYPILNWRTGQLGAVITCIASTLSIIIFHFLFWVLVVVRKHLSSKCGTSSGLDSDNNERKALLDSKI</sequence>
<accession>A0A8J2LQR0</accession>